<evidence type="ECO:0000313" key="1">
    <source>
        <dbReference type="EMBL" id="UZE96005.1"/>
    </source>
</evidence>
<accession>A0ABY6N1M2</accession>
<dbReference type="RefSeq" id="WP_265047490.1">
    <property type="nucleotide sequence ID" value="NZ_CP100390.1"/>
</dbReference>
<proteinExistence type="predicted"/>
<dbReference type="EMBL" id="CP100390">
    <property type="protein sequence ID" value="UZE96005.1"/>
    <property type="molecule type" value="Genomic_DNA"/>
</dbReference>
<dbReference type="Proteomes" id="UP001163739">
    <property type="component" value="Chromosome"/>
</dbReference>
<reference evidence="1" key="1">
    <citation type="submission" date="2022-06" db="EMBL/GenBank/DDBJ databases">
        <title>Alkalimarinus sp. nov., isolated from gut of a Alitta virens.</title>
        <authorList>
            <person name="Yang A.I."/>
            <person name="Shin N.-R."/>
        </authorList>
    </citation>
    <scope>NUCLEOTIDE SEQUENCE</scope>
    <source>
        <strain evidence="1">A2M4</strain>
    </source>
</reference>
<keyword evidence="2" id="KW-1185">Reference proteome</keyword>
<protein>
    <submittedName>
        <fullName evidence="1">Uncharacterized protein</fullName>
    </submittedName>
</protein>
<organism evidence="1 2">
    <name type="scientific">Alkalimarinus alittae</name>
    <dbReference type="NCBI Taxonomy" id="2961619"/>
    <lineage>
        <taxon>Bacteria</taxon>
        <taxon>Pseudomonadati</taxon>
        <taxon>Pseudomonadota</taxon>
        <taxon>Gammaproteobacteria</taxon>
        <taxon>Alteromonadales</taxon>
        <taxon>Alteromonadaceae</taxon>
        <taxon>Alkalimarinus</taxon>
    </lineage>
</organism>
<evidence type="ECO:0000313" key="2">
    <source>
        <dbReference type="Proteomes" id="UP001163739"/>
    </source>
</evidence>
<sequence length="197" mass="23080">MRSFSEVFEDWSRKRQVIKTNRLKTDMLLTFLNTADQEQKATLLAMATVFRSRVIDRSEQLSGTLYNPMQSADKKRRLIFELLQAVQNKMQDEMKTVKSQLKKLQLTPNSQPQEHWELSILGMDLWLITLGATIDNKQLVNLKHIWQQLDSAADELPETIKRLRSLEEAGHDPSHTMFGDIDDETWLEESNYRPAWF</sequence>
<gene>
    <name evidence="1" type="ORF">NKI27_18470</name>
</gene>
<name>A0ABY6N1M2_9ALTE</name>